<reference evidence="2" key="2">
    <citation type="journal article" date="2010" name="Genome Res.">
        <title>Population genomic sequencing of Coccidioides fungi reveals recent hybridization and transposon control.</title>
        <authorList>
            <person name="Neafsey D.E."/>
            <person name="Barker B.M."/>
            <person name="Sharpton T.J."/>
            <person name="Stajich J.E."/>
            <person name="Park D.J."/>
            <person name="Whiston E."/>
            <person name="Hung C.-Y."/>
            <person name="McMahan C."/>
            <person name="White J."/>
            <person name="Sykes S."/>
            <person name="Heiman D."/>
            <person name="Young S."/>
            <person name="Zeng Q."/>
            <person name="Abouelleil A."/>
            <person name="Aftuck L."/>
            <person name="Bessette D."/>
            <person name="Brown A."/>
            <person name="FitzGerald M."/>
            <person name="Lui A."/>
            <person name="Macdonald J.P."/>
            <person name="Priest M."/>
            <person name="Orbach M.J."/>
            <person name="Galgiani J.N."/>
            <person name="Kirkland T.N."/>
            <person name="Cole G.T."/>
            <person name="Birren B.W."/>
            <person name="Henn M.R."/>
            <person name="Taylor J.W."/>
            <person name="Rounsley S.D."/>
        </authorList>
    </citation>
    <scope>GENOME REANNOTATION</scope>
    <source>
        <strain evidence="2">RS</strain>
    </source>
</reference>
<dbReference type="OrthoDB" id="5315444at2759"/>
<organism evidence="1 2">
    <name type="scientific">Coccidioides immitis (strain RS)</name>
    <name type="common">Valley fever fungus</name>
    <dbReference type="NCBI Taxonomy" id="246410"/>
    <lineage>
        <taxon>Eukaryota</taxon>
        <taxon>Fungi</taxon>
        <taxon>Dikarya</taxon>
        <taxon>Ascomycota</taxon>
        <taxon>Pezizomycotina</taxon>
        <taxon>Eurotiomycetes</taxon>
        <taxon>Eurotiomycetidae</taxon>
        <taxon>Onygenales</taxon>
        <taxon>Onygenaceae</taxon>
        <taxon>Coccidioides</taxon>
    </lineage>
</organism>
<dbReference type="RefSeq" id="XP_001245614.1">
    <property type="nucleotide sequence ID" value="XM_001245613.1"/>
</dbReference>
<sequence length="191" mass="22029">MGYMSKPLVSSYYDALAERPTQQNAAHLWWSILHEYFDFHDGFGKRLDIEITHGTMAPYIAISRLEKGSLNTVILLHFVKPPATDSPRAQSEAWQDIWDLLAVDLNTVRAERPDTRKLYGIGTIGTYSRFFTFTPSCHLVRYGGAETLEIKDDEEKIEQYLVELIRDTSKEIRIPEPVRRCFKSFPMLNAI</sequence>
<dbReference type="GeneID" id="4563924"/>
<dbReference type="VEuPathDB" id="FungiDB:CIMG_05055"/>
<dbReference type="InParanoid" id="A0A0E1RXI0"/>
<evidence type="ECO:0000313" key="2">
    <source>
        <dbReference type="Proteomes" id="UP000001261"/>
    </source>
</evidence>
<gene>
    <name evidence="1" type="ORF">CIMG_05055</name>
</gene>
<keyword evidence="2" id="KW-1185">Reference proteome</keyword>
<dbReference type="OMA" id="SILHEYF"/>
<evidence type="ECO:0000313" key="1">
    <source>
        <dbReference type="EMBL" id="EAS34031.1"/>
    </source>
</evidence>
<dbReference type="EMBL" id="GG704914">
    <property type="protein sequence ID" value="EAS34031.1"/>
    <property type="molecule type" value="Genomic_DNA"/>
</dbReference>
<proteinExistence type="predicted"/>
<name>A0A0E1RXI0_COCIM</name>
<dbReference type="KEGG" id="cim:CIMG_05055"/>
<accession>A0A0E1RXI0</accession>
<protein>
    <submittedName>
        <fullName evidence="1">Uncharacterized protein</fullName>
    </submittedName>
</protein>
<dbReference type="AlphaFoldDB" id="A0A0E1RXI0"/>
<reference evidence="2" key="1">
    <citation type="journal article" date="2009" name="Genome Res.">
        <title>Comparative genomic analyses of the human fungal pathogens Coccidioides and their relatives.</title>
        <authorList>
            <person name="Sharpton T.J."/>
            <person name="Stajich J.E."/>
            <person name="Rounsley S.D."/>
            <person name="Gardner M.J."/>
            <person name="Wortman J.R."/>
            <person name="Jordar V.S."/>
            <person name="Maiti R."/>
            <person name="Kodira C.D."/>
            <person name="Neafsey D.E."/>
            <person name="Zeng Q."/>
            <person name="Hung C.-Y."/>
            <person name="McMahan C."/>
            <person name="Muszewska A."/>
            <person name="Grynberg M."/>
            <person name="Mandel M.A."/>
            <person name="Kellner E.M."/>
            <person name="Barker B.M."/>
            <person name="Galgiani J.N."/>
            <person name="Orbach M.J."/>
            <person name="Kirkland T.N."/>
            <person name="Cole G.T."/>
            <person name="Henn M.R."/>
            <person name="Birren B.W."/>
            <person name="Taylor J.W."/>
        </authorList>
    </citation>
    <scope>NUCLEOTIDE SEQUENCE [LARGE SCALE GENOMIC DNA]</scope>
    <source>
        <strain evidence="2">RS</strain>
    </source>
</reference>
<dbReference type="Proteomes" id="UP000001261">
    <property type="component" value="Unassembled WGS sequence"/>
</dbReference>